<dbReference type="EMBL" id="JAAMPC010000014">
    <property type="protein sequence ID" value="KAG2261156.1"/>
    <property type="molecule type" value="Genomic_DNA"/>
</dbReference>
<feature type="region of interest" description="Disordered" evidence="1">
    <location>
        <begin position="1"/>
        <end position="29"/>
    </location>
</feature>
<dbReference type="InterPro" id="IPR000626">
    <property type="entry name" value="Ubiquitin-like_dom"/>
</dbReference>
<comment type="caution">
    <text evidence="3">The sequence shown here is derived from an EMBL/GenBank/DDBJ whole genome shotgun (WGS) entry which is preliminary data.</text>
</comment>
<dbReference type="Proteomes" id="UP000886595">
    <property type="component" value="Unassembled WGS sequence"/>
</dbReference>
<name>A0A8X7U2W7_BRACI</name>
<keyword evidence="4" id="KW-1185">Reference proteome</keyword>
<sequence length="116" mass="13463">MSTKPMRESGSTSVKREEKKAKVESSASTHVTLRFKGQDEEEIKVFRMRRNVEMRKIMKRYNEKRGVKWNTFVFLLDGKRIRESQTPDELELMDGDLIDAMLRQNGGGYGPSSITF</sequence>
<dbReference type="AlphaFoldDB" id="A0A8X7U2W7"/>
<protein>
    <recommendedName>
        <fullName evidence="2">Ubiquitin-like domain-containing protein</fullName>
    </recommendedName>
</protein>
<evidence type="ECO:0000259" key="2">
    <source>
        <dbReference type="PROSITE" id="PS50053"/>
    </source>
</evidence>
<reference evidence="3 4" key="1">
    <citation type="submission" date="2020-02" db="EMBL/GenBank/DDBJ databases">
        <authorList>
            <person name="Ma Q."/>
            <person name="Huang Y."/>
            <person name="Song X."/>
            <person name="Pei D."/>
        </authorList>
    </citation>
    <scope>NUCLEOTIDE SEQUENCE [LARGE SCALE GENOMIC DNA]</scope>
    <source>
        <strain evidence="3">Sxm20200214</strain>
        <tissue evidence="3">Leaf</tissue>
    </source>
</reference>
<evidence type="ECO:0000256" key="1">
    <source>
        <dbReference type="SAM" id="MobiDB-lite"/>
    </source>
</evidence>
<dbReference type="SUPFAM" id="SSF54236">
    <property type="entry name" value="Ubiquitin-like"/>
    <property type="match status" value="1"/>
</dbReference>
<dbReference type="Pfam" id="PF11976">
    <property type="entry name" value="Rad60-SLD"/>
    <property type="match status" value="1"/>
</dbReference>
<dbReference type="PROSITE" id="PS50053">
    <property type="entry name" value="UBIQUITIN_2"/>
    <property type="match status" value="1"/>
</dbReference>
<dbReference type="InterPro" id="IPR022617">
    <property type="entry name" value="Rad60/SUMO-like_dom"/>
</dbReference>
<organism evidence="3 4">
    <name type="scientific">Brassica carinata</name>
    <name type="common">Ethiopian mustard</name>
    <name type="synonym">Abyssinian cabbage</name>
    <dbReference type="NCBI Taxonomy" id="52824"/>
    <lineage>
        <taxon>Eukaryota</taxon>
        <taxon>Viridiplantae</taxon>
        <taxon>Streptophyta</taxon>
        <taxon>Embryophyta</taxon>
        <taxon>Tracheophyta</taxon>
        <taxon>Spermatophyta</taxon>
        <taxon>Magnoliopsida</taxon>
        <taxon>eudicotyledons</taxon>
        <taxon>Gunneridae</taxon>
        <taxon>Pentapetalae</taxon>
        <taxon>rosids</taxon>
        <taxon>malvids</taxon>
        <taxon>Brassicales</taxon>
        <taxon>Brassicaceae</taxon>
        <taxon>Brassiceae</taxon>
        <taxon>Brassica</taxon>
    </lineage>
</organism>
<dbReference type="Gene3D" id="3.10.20.90">
    <property type="entry name" value="Phosphatidylinositol 3-kinase Catalytic Subunit, Chain A, domain 1"/>
    <property type="match status" value="1"/>
</dbReference>
<feature type="compositionally biased region" description="Polar residues" evidence="1">
    <location>
        <begin position="1"/>
        <end position="13"/>
    </location>
</feature>
<feature type="compositionally biased region" description="Basic and acidic residues" evidence="1">
    <location>
        <begin position="14"/>
        <end position="23"/>
    </location>
</feature>
<accession>A0A8X7U2W7</accession>
<dbReference type="InterPro" id="IPR029071">
    <property type="entry name" value="Ubiquitin-like_domsf"/>
</dbReference>
<feature type="domain" description="Ubiquitin-like" evidence="2">
    <location>
        <begin position="29"/>
        <end position="107"/>
    </location>
</feature>
<evidence type="ECO:0000313" key="3">
    <source>
        <dbReference type="EMBL" id="KAG2261156.1"/>
    </source>
</evidence>
<proteinExistence type="predicted"/>
<evidence type="ECO:0000313" key="4">
    <source>
        <dbReference type="Proteomes" id="UP000886595"/>
    </source>
</evidence>
<dbReference type="OrthoDB" id="442921at2759"/>
<gene>
    <name evidence="3" type="ORF">Bca52824_068235</name>
</gene>
<dbReference type="PANTHER" id="PTHR10562">
    <property type="entry name" value="SMALL UBIQUITIN-RELATED MODIFIER"/>
    <property type="match status" value="1"/>
</dbReference>